<evidence type="ECO:0000313" key="2">
    <source>
        <dbReference type="Proteomes" id="UP000008721"/>
    </source>
</evidence>
<evidence type="ECO:0000313" key="1">
    <source>
        <dbReference type="EMBL" id="ADR35328.1"/>
    </source>
</evidence>
<dbReference type="EMBL" id="CP002357">
    <property type="protein sequence ID" value="ADR35328.1"/>
    <property type="molecule type" value="Genomic_DNA"/>
</dbReference>
<dbReference type="HOGENOM" id="CLU_2703498_0_0_7"/>
<sequence>MEEIEELQLHPQIKTEAAKGRTYGECVMDEIMSIRMIDGEFRTTLHIKEKPKRLGREDALIYYTQKLRTVWANILE</sequence>
<name>E4U3R2_SULKY</name>
<reference evidence="1 2" key="1">
    <citation type="journal article" date="2012" name="Stand. Genomic Sci.">
        <title>Complete genome sequence of the sulfur compounds oxidizing chemolithoautotroph Sulfuricurvum kujiense type strain (YK-1(T)).</title>
        <authorList>
            <person name="Han C."/>
            <person name="Kotsyurbenko O."/>
            <person name="Chertkov O."/>
            <person name="Held B."/>
            <person name="Lapidus A."/>
            <person name="Nolan M."/>
            <person name="Lucas S."/>
            <person name="Hammon N."/>
            <person name="Deshpande S."/>
            <person name="Cheng J.F."/>
            <person name="Tapia R."/>
            <person name="Goodwin L.A."/>
            <person name="Pitluck S."/>
            <person name="Liolios K."/>
            <person name="Pagani I."/>
            <person name="Ivanova N."/>
            <person name="Mavromatis K."/>
            <person name="Mikhailova N."/>
            <person name="Pati A."/>
            <person name="Chen A."/>
            <person name="Palaniappan K."/>
            <person name="Land M."/>
            <person name="Hauser L."/>
            <person name="Chang Y.J."/>
            <person name="Jeffries C.D."/>
            <person name="Brambilla E.M."/>
            <person name="Rohde M."/>
            <person name="Spring S."/>
            <person name="Sikorski J."/>
            <person name="Goker M."/>
            <person name="Woyke T."/>
            <person name="Bristow J."/>
            <person name="Eisen J.A."/>
            <person name="Markowitz V."/>
            <person name="Hugenholtz P."/>
            <person name="Kyrpides N.C."/>
            <person name="Klenk H.P."/>
            <person name="Detter J.C."/>
        </authorList>
    </citation>
    <scope>NUCLEOTIDE SEQUENCE [LARGE SCALE GENOMIC DNA]</scope>
    <source>
        <strain evidence="2">ATCC BAA-921 / DSM 16994 / JCM 11577 / YK-1</strain>
    </source>
</reference>
<dbReference type="RefSeq" id="WP_013449940.1">
    <property type="nucleotide sequence ID" value="NC_014755.1"/>
</dbReference>
<keyword evidence="2" id="KW-1185">Reference proteome</keyword>
<proteinExistence type="predicted"/>
<dbReference type="AlphaFoldDB" id="E4U3R2"/>
<keyword evidence="1" id="KW-0614">Plasmid</keyword>
<dbReference type="OrthoDB" id="5336840at2"/>
<organism evidence="1 2">
    <name type="scientific">Sulfuricurvum kujiense (strain ATCC BAA-921 / DSM 16994 / JCM 11577 / YK-1)</name>
    <dbReference type="NCBI Taxonomy" id="709032"/>
    <lineage>
        <taxon>Bacteria</taxon>
        <taxon>Pseudomonadati</taxon>
        <taxon>Campylobacterota</taxon>
        <taxon>Epsilonproteobacteria</taxon>
        <taxon>Campylobacterales</taxon>
        <taxon>Sulfurimonadaceae</taxon>
        <taxon>Sulfuricurvum</taxon>
    </lineage>
</organism>
<protein>
    <submittedName>
        <fullName evidence="1">Uncharacterized protein</fullName>
    </submittedName>
</protein>
<accession>E4U3R2</accession>
<gene>
    <name evidence="1" type="ordered locus">Sulku_2678</name>
</gene>
<dbReference type="Proteomes" id="UP000008721">
    <property type="component" value="Plasmid pSULKU02"/>
</dbReference>
<geneLocation type="plasmid" evidence="1 2">
    <name>pSULKU02</name>
</geneLocation>
<dbReference type="KEGG" id="sku:Sulku_2678"/>